<keyword evidence="5" id="KW-1185">Reference proteome</keyword>
<dbReference type="Gene3D" id="2.40.50.140">
    <property type="entry name" value="Nucleic acid-binding proteins"/>
    <property type="match status" value="1"/>
</dbReference>
<dbReference type="FunFam" id="2.40.50.140:FF:000073">
    <property type="entry name" value="DNA-directed RNA polymerases I, II, and III subunit RPABC3"/>
    <property type="match status" value="1"/>
</dbReference>
<accession>A0A0E0E5U5</accession>
<evidence type="ECO:0000256" key="3">
    <source>
        <dbReference type="ARBA" id="ARBA00023242"/>
    </source>
</evidence>
<dbReference type="InterPro" id="IPR005570">
    <property type="entry name" value="RPABC3"/>
</dbReference>
<dbReference type="EnsemblPlants" id="OMERI06G26240.1">
    <property type="protein sequence ID" value="OMERI06G26240.1"/>
    <property type="gene ID" value="OMERI06G26240"/>
</dbReference>
<dbReference type="STRING" id="40149.A0A0E0E5U5"/>
<dbReference type="GO" id="GO:0003899">
    <property type="term" value="F:DNA-directed RNA polymerase activity"/>
    <property type="evidence" value="ECO:0007669"/>
    <property type="project" value="InterPro"/>
</dbReference>
<evidence type="ECO:0000313" key="5">
    <source>
        <dbReference type="Proteomes" id="UP000008021"/>
    </source>
</evidence>
<proteinExistence type="inferred from homology"/>
<dbReference type="InterPro" id="IPR012340">
    <property type="entry name" value="NA-bd_OB-fold"/>
</dbReference>
<dbReference type="PANTHER" id="PTHR10917:SF0">
    <property type="entry name" value="DNA-DIRECTED RNA POLYMERASES I, II, AND III SUBUNIT RPABC3"/>
    <property type="match status" value="1"/>
</dbReference>
<dbReference type="GO" id="GO:0005665">
    <property type="term" value="C:RNA polymerase II, core complex"/>
    <property type="evidence" value="ECO:0007669"/>
    <property type="project" value="UniProtKB-ARBA"/>
</dbReference>
<dbReference type="PANTHER" id="PTHR10917">
    <property type="entry name" value="DNA-DIRECTED RNA POLYMERASES I, II, AND III SUBUNIT RPABC3"/>
    <property type="match status" value="1"/>
</dbReference>
<reference evidence="4" key="1">
    <citation type="submission" date="2015-04" db="UniProtKB">
        <authorList>
            <consortium name="EnsemblPlants"/>
        </authorList>
    </citation>
    <scope>IDENTIFICATION</scope>
</reference>
<dbReference type="Pfam" id="PF03870">
    <property type="entry name" value="RNA_pol_Rpb8"/>
    <property type="match status" value="1"/>
</dbReference>
<dbReference type="AlphaFoldDB" id="A0A0E0E5U5"/>
<dbReference type="GO" id="GO:0000419">
    <property type="term" value="C:RNA polymerase V complex"/>
    <property type="evidence" value="ECO:0007669"/>
    <property type="project" value="UniProtKB-ARBA"/>
</dbReference>
<keyword evidence="3" id="KW-0539">Nucleus</keyword>
<name>A0A0E0E5U5_9ORYZ</name>
<evidence type="ECO:0000256" key="2">
    <source>
        <dbReference type="ARBA" id="ARBA00008912"/>
    </source>
</evidence>
<protein>
    <submittedName>
        <fullName evidence="4">Uncharacterized protein</fullName>
    </submittedName>
</protein>
<dbReference type="Proteomes" id="UP000008021">
    <property type="component" value="Chromosome 6"/>
</dbReference>
<organism evidence="4">
    <name type="scientific">Oryza meridionalis</name>
    <dbReference type="NCBI Taxonomy" id="40149"/>
    <lineage>
        <taxon>Eukaryota</taxon>
        <taxon>Viridiplantae</taxon>
        <taxon>Streptophyta</taxon>
        <taxon>Embryophyta</taxon>
        <taxon>Tracheophyta</taxon>
        <taxon>Spermatophyta</taxon>
        <taxon>Magnoliopsida</taxon>
        <taxon>Liliopsida</taxon>
        <taxon>Poales</taxon>
        <taxon>Poaceae</taxon>
        <taxon>BOP clade</taxon>
        <taxon>Oryzoideae</taxon>
        <taxon>Oryzeae</taxon>
        <taxon>Oryzinae</taxon>
        <taxon>Oryza</taxon>
    </lineage>
</organism>
<sequence>MGPTFATDLWAPGPLFSYRLVDPDPFLASLPCGPHSSPLFPPHTTQEPNHVKPLPIFAANSGFPLATPHAAAAAEEQRKMVEHLFEDIFTVTRLDPDGKKFDRVSRIEARSEQFDMYMQLDVATEVYPMRAGDRFTMVLAPTLNLDGTPDTGFYTQAGRKTLADKFDYVMHGKLYKISEDSSSGQATKVEIYASFGGLLMMLKGDPSSAASFELDQRLFLLIRKVVLVGPPEDRNQLQPRSRSLYYYHI</sequence>
<dbReference type="Gramene" id="OMERI06G26240.1">
    <property type="protein sequence ID" value="OMERI06G26240.1"/>
    <property type="gene ID" value="OMERI06G26240"/>
</dbReference>
<reference evidence="4" key="2">
    <citation type="submission" date="2018-05" db="EMBL/GenBank/DDBJ databases">
        <title>OmerRS3 (Oryza meridionalis Reference Sequence Version 3).</title>
        <authorList>
            <person name="Zhang J."/>
            <person name="Kudrna D."/>
            <person name="Lee S."/>
            <person name="Talag J."/>
            <person name="Welchert J."/>
            <person name="Wing R.A."/>
        </authorList>
    </citation>
    <scope>NUCLEOTIDE SEQUENCE [LARGE SCALE GENOMIC DNA]</scope>
    <source>
        <strain evidence="4">cv. OR44</strain>
    </source>
</reference>
<dbReference type="SUPFAM" id="SSF50249">
    <property type="entry name" value="Nucleic acid-binding proteins"/>
    <property type="match status" value="1"/>
</dbReference>
<comment type="subcellular location">
    <subcellularLocation>
        <location evidence="1">Nucleus</location>
    </subcellularLocation>
</comment>
<dbReference type="GO" id="GO:0005736">
    <property type="term" value="C:RNA polymerase I complex"/>
    <property type="evidence" value="ECO:0007669"/>
    <property type="project" value="TreeGrafter"/>
</dbReference>
<comment type="similarity">
    <text evidence="2">Belongs to the eukaryotic RPB8 RNA polymerase subunit family.</text>
</comment>
<dbReference type="GO" id="GO:0005666">
    <property type="term" value="C:RNA polymerase III complex"/>
    <property type="evidence" value="ECO:0007669"/>
    <property type="project" value="TreeGrafter"/>
</dbReference>
<evidence type="ECO:0000313" key="4">
    <source>
        <dbReference type="EnsemblPlants" id="OMERI06G26240.1"/>
    </source>
</evidence>
<dbReference type="SMART" id="SM00658">
    <property type="entry name" value="RPOL8c"/>
    <property type="match status" value="1"/>
</dbReference>
<evidence type="ECO:0000256" key="1">
    <source>
        <dbReference type="ARBA" id="ARBA00004123"/>
    </source>
</evidence>
<dbReference type="GO" id="GO:0006351">
    <property type="term" value="P:DNA-templated transcription"/>
    <property type="evidence" value="ECO:0007669"/>
    <property type="project" value="InterPro"/>
</dbReference>